<keyword evidence="8" id="KW-1185">Reference proteome</keyword>
<dbReference type="InterPro" id="IPR036770">
    <property type="entry name" value="Ankyrin_rpt-contain_sf"/>
</dbReference>
<evidence type="ECO:0000256" key="4">
    <source>
        <dbReference type="PROSITE-ProRule" id="PRU00175"/>
    </source>
</evidence>
<dbReference type="SMART" id="SM00248">
    <property type="entry name" value="ANK"/>
    <property type="match status" value="10"/>
</dbReference>
<dbReference type="Pfam" id="PF13639">
    <property type="entry name" value="zf-RING_2"/>
    <property type="match status" value="1"/>
</dbReference>
<dbReference type="SUPFAM" id="SSF57850">
    <property type="entry name" value="RING/U-box"/>
    <property type="match status" value="1"/>
</dbReference>
<dbReference type="AlphaFoldDB" id="A0A1V9ZNT0"/>
<dbReference type="Gene3D" id="3.30.1520.10">
    <property type="entry name" value="Phox-like domain"/>
    <property type="match status" value="1"/>
</dbReference>
<evidence type="ECO:0000259" key="6">
    <source>
        <dbReference type="PROSITE" id="PS50195"/>
    </source>
</evidence>
<dbReference type="SUPFAM" id="SSF48403">
    <property type="entry name" value="Ankyrin repeat"/>
    <property type="match status" value="2"/>
</dbReference>
<dbReference type="GO" id="GO:0035091">
    <property type="term" value="F:phosphatidylinositol binding"/>
    <property type="evidence" value="ECO:0007669"/>
    <property type="project" value="InterPro"/>
</dbReference>
<feature type="repeat" description="ANK" evidence="3">
    <location>
        <begin position="111"/>
        <end position="143"/>
    </location>
</feature>
<sequence>MSSPAKPSAPATLEKQMYDAVKAGNVDAVRALLEKGVDINAADEVGYTALHWAAWTGPIQIVTLLLGAQADVDSTNDYDNTPLHWAAWAGKEDAVLVLLQAGADIHQQNDEGDTALHFAAREGHEDTLKLLLHADADMHITNFYGQTARSHAEGRGHDKIIEILDAFEYETSEENGDIKMGADAPTATMKSDATISHIPSDLDAISYQVRLALYHSAKLGDENVVCALVAQGAETNGRFDAGYTALHWAAWEGHDRIVEMLLGAGAVVDIANDNRNTPLHWAAWAGRKSTVELLLRAGANVNLQSHALYLASKAGDIAAVKSLLDQGANPNEHFEQGYAALHWAAWEGNPTVMEMLVAAGASIDIENNYYNTPLQWAAWAGHATMVQMLLDAYAEVNHPGHNRSSHYTVYEMAISCPLSGRSWVLKKRFSDFLRFRQQLRLLSSMITPHPDLSITIDMIQSLLCVPFPKKHNFHRFESHVIAERTAGFRALLTQAMVCRTAAVIYTQKSAVLLQCPSMPSALEPLSALLLSFLNVPPHLQTTHLVENTDGAACSICLSEFAPHEWRTASHIVQLPCRHLYHATCVVEWLQGHQTCPLCRAPTETMAGVYVAP</sequence>
<reference evidence="7 8" key="1">
    <citation type="journal article" date="2014" name="Genome Biol. Evol.">
        <title>The secreted proteins of Achlya hypogyna and Thraustotheca clavata identify the ancestral oomycete secretome and reveal gene acquisitions by horizontal gene transfer.</title>
        <authorList>
            <person name="Misner I."/>
            <person name="Blouin N."/>
            <person name="Leonard G."/>
            <person name="Richards T.A."/>
            <person name="Lane C.E."/>
        </authorList>
    </citation>
    <scope>NUCLEOTIDE SEQUENCE [LARGE SCALE GENOMIC DNA]</scope>
    <source>
        <strain evidence="7 8">ATCC 48635</strain>
    </source>
</reference>
<dbReference type="Pfam" id="PF00023">
    <property type="entry name" value="Ank"/>
    <property type="match status" value="1"/>
</dbReference>
<feature type="repeat" description="ANK" evidence="3">
    <location>
        <begin position="336"/>
        <end position="368"/>
    </location>
</feature>
<evidence type="ECO:0000259" key="5">
    <source>
        <dbReference type="PROSITE" id="PS50089"/>
    </source>
</evidence>
<dbReference type="PROSITE" id="PS50195">
    <property type="entry name" value="PX"/>
    <property type="match status" value="1"/>
</dbReference>
<keyword evidence="4" id="KW-0862">Zinc</keyword>
<evidence type="ECO:0000256" key="2">
    <source>
        <dbReference type="ARBA" id="ARBA00023043"/>
    </source>
</evidence>
<feature type="repeat" description="ANK" evidence="3">
    <location>
        <begin position="17"/>
        <end position="44"/>
    </location>
</feature>
<evidence type="ECO:0008006" key="9">
    <source>
        <dbReference type="Google" id="ProtNLM"/>
    </source>
</evidence>
<dbReference type="PROSITE" id="PS50089">
    <property type="entry name" value="ZF_RING_2"/>
    <property type="match status" value="1"/>
</dbReference>
<dbReference type="EMBL" id="JNBR01000049">
    <property type="protein sequence ID" value="OQR99647.1"/>
    <property type="molecule type" value="Genomic_DNA"/>
</dbReference>
<dbReference type="InterPro" id="IPR001683">
    <property type="entry name" value="PX_dom"/>
</dbReference>
<dbReference type="InterPro" id="IPR013083">
    <property type="entry name" value="Znf_RING/FYVE/PHD"/>
</dbReference>
<dbReference type="InterPro" id="IPR001841">
    <property type="entry name" value="Znf_RING"/>
</dbReference>
<dbReference type="Pfam" id="PF12796">
    <property type="entry name" value="Ank_2"/>
    <property type="match status" value="3"/>
</dbReference>
<protein>
    <recommendedName>
        <fullName evidence="9">Ankyrin repeat protein</fullName>
    </recommendedName>
</protein>
<dbReference type="InterPro" id="IPR036871">
    <property type="entry name" value="PX_dom_sf"/>
</dbReference>
<organism evidence="7 8">
    <name type="scientific">Achlya hypogyna</name>
    <name type="common">Oomycete</name>
    <name type="synonym">Protoachlya hypogyna</name>
    <dbReference type="NCBI Taxonomy" id="1202772"/>
    <lineage>
        <taxon>Eukaryota</taxon>
        <taxon>Sar</taxon>
        <taxon>Stramenopiles</taxon>
        <taxon>Oomycota</taxon>
        <taxon>Saprolegniomycetes</taxon>
        <taxon>Saprolegniales</taxon>
        <taxon>Achlyaceae</taxon>
        <taxon>Achlya</taxon>
    </lineage>
</organism>
<feature type="repeat" description="ANK" evidence="3">
    <location>
        <begin position="78"/>
        <end position="110"/>
    </location>
</feature>
<feature type="repeat" description="ANK" evidence="3">
    <location>
        <begin position="369"/>
        <end position="401"/>
    </location>
</feature>
<dbReference type="InterPro" id="IPR002110">
    <property type="entry name" value="Ankyrin_rpt"/>
</dbReference>
<dbReference type="GO" id="GO:0008270">
    <property type="term" value="F:zinc ion binding"/>
    <property type="evidence" value="ECO:0007669"/>
    <property type="project" value="UniProtKB-KW"/>
</dbReference>
<dbReference type="SUPFAM" id="SSF64268">
    <property type="entry name" value="PX domain"/>
    <property type="match status" value="1"/>
</dbReference>
<name>A0A1V9ZNT0_ACHHY</name>
<dbReference type="STRING" id="1202772.A0A1V9ZNT0"/>
<evidence type="ECO:0000256" key="3">
    <source>
        <dbReference type="PROSITE-ProRule" id="PRU00023"/>
    </source>
</evidence>
<evidence type="ECO:0000313" key="8">
    <source>
        <dbReference type="Proteomes" id="UP000243579"/>
    </source>
</evidence>
<comment type="caution">
    <text evidence="7">The sequence shown here is derived from an EMBL/GenBank/DDBJ whole genome shotgun (WGS) entry which is preliminary data.</text>
</comment>
<gene>
    <name evidence="7" type="ORF">ACHHYP_05402</name>
</gene>
<feature type="repeat" description="ANK" evidence="3">
    <location>
        <begin position="274"/>
        <end position="306"/>
    </location>
</feature>
<dbReference type="Gene3D" id="3.30.40.10">
    <property type="entry name" value="Zinc/RING finger domain, C3HC4 (zinc finger)"/>
    <property type="match status" value="1"/>
</dbReference>
<keyword evidence="1" id="KW-0677">Repeat</keyword>
<proteinExistence type="predicted"/>
<evidence type="ECO:0000313" key="7">
    <source>
        <dbReference type="EMBL" id="OQR99647.1"/>
    </source>
</evidence>
<evidence type="ECO:0000256" key="1">
    <source>
        <dbReference type="ARBA" id="ARBA00022737"/>
    </source>
</evidence>
<dbReference type="Gene3D" id="1.25.40.20">
    <property type="entry name" value="Ankyrin repeat-containing domain"/>
    <property type="match status" value="4"/>
</dbReference>
<keyword evidence="2 3" id="KW-0040">ANK repeat</keyword>
<feature type="domain" description="RING-type" evidence="5">
    <location>
        <begin position="553"/>
        <end position="599"/>
    </location>
</feature>
<dbReference type="CDD" id="cd16454">
    <property type="entry name" value="RING-H2_PA-TM-RING"/>
    <property type="match status" value="1"/>
</dbReference>
<feature type="repeat" description="ANK" evidence="3">
    <location>
        <begin position="45"/>
        <end position="77"/>
    </location>
</feature>
<dbReference type="Proteomes" id="UP000243579">
    <property type="component" value="Unassembled WGS sequence"/>
</dbReference>
<keyword evidence="4" id="KW-0863">Zinc-finger</keyword>
<dbReference type="PROSITE" id="PS50297">
    <property type="entry name" value="ANK_REP_REGION"/>
    <property type="match status" value="7"/>
</dbReference>
<feature type="repeat" description="ANK" evidence="3">
    <location>
        <begin position="241"/>
        <end position="273"/>
    </location>
</feature>
<dbReference type="PRINTS" id="PR01415">
    <property type="entry name" value="ANKYRIN"/>
</dbReference>
<dbReference type="PROSITE" id="PS50088">
    <property type="entry name" value="ANK_REPEAT"/>
    <property type="match status" value="8"/>
</dbReference>
<dbReference type="SMART" id="SM00184">
    <property type="entry name" value="RING"/>
    <property type="match status" value="1"/>
</dbReference>
<feature type="domain" description="PX" evidence="6">
    <location>
        <begin position="388"/>
        <end position="539"/>
    </location>
</feature>
<keyword evidence="4" id="KW-0479">Metal-binding</keyword>
<dbReference type="PANTHER" id="PTHR24171">
    <property type="entry name" value="ANKYRIN REPEAT DOMAIN-CONTAINING PROTEIN 39-RELATED"/>
    <property type="match status" value="1"/>
</dbReference>
<accession>A0A1V9ZNT0</accession>
<dbReference type="OrthoDB" id="4348522at2759"/>
<dbReference type="Pfam" id="PF00787">
    <property type="entry name" value="PX"/>
    <property type="match status" value="1"/>
</dbReference>